<organism evidence="1">
    <name type="scientific">Rhizophora mucronata</name>
    <name type="common">Asiatic mangrove</name>
    <dbReference type="NCBI Taxonomy" id="61149"/>
    <lineage>
        <taxon>Eukaryota</taxon>
        <taxon>Viridiplantae</taxon>
        <taxon>Streptophyta</taxon>
        <taxon>Embryophyta</taxon>
        <taxon>Tracheophyta</taxon>
        <taxon>Spermatophyta</taxon>
        <taxon>Magnoliopsida</taxon>
        <taxon>eudicotyledons</taxon>
        <taxon>Gunneridae</taxon>
        <taxon>Pentapetalae</taxon>
        <taxon>rosids</taxon>
        <taxon>fabids</taxon>
        <taxon>Malpighiales</taxon>
        <taxon>Rhizophoraceae</taxon>
        <taxon>Rhizophora</taxon>
    </lineage>
</organism>
<sequence length="76" mass="9021">MPFLSSLLYFLVHPIYDLSFYLLRAIHLVSSNANSILGLDTNEEVIIYYFSHYCINMSFLTLLHFRASQSWNFDFF</sequence>
<evidence type="ECO:0000313" key="1">
    <source>
        <dbReference type="EMBL" id="MBW87009.1"/>
    </source>
</evidence>
<protein>
    <submittedName>
        <fullName evidence="1">Uncharacterized protein</fullName>
    </submittedName>
</protein>
<dbReference type="EMBL" id="GGEC01006526">
    <property type="protein sequence ID" value="MBW87009.1"/>
    <property type="molecule type" value="Transcribed_RNA"/>
</dbReference>
<proteinExistence type="predicted"/>
<name>A0A2P2J0K1_RHIMU</name>
<dbReference type="AlphaFoldDB" id="A0A2P2J0K1"/>
<reference evidence="1" key="1">
    <citation type="submission" date="2018-02" db="EMBL/GenBank/DDBJ databases">
        <title>Rhizophora mucronata_Transcriptome.</title>
        <authorList>
            <person name="Meera S.P."/>
            <person name="Sreeshan A."/>
            <person name="Augustine A."/>
        </authorList>
    </citation>
    <scope>NUCLEOTIDE SEQUENCE</scope>
    <source>
        <tissue evidence="1">Leaf</tissue>
    </source>
</reference>
<accession>A0A2P2J0K1</accession>